<dbReference type="SUPFAM" id="SSF51338">
    <property type="entry name" value="Composite domain of metallo-dependent hydrolases"/>
    <property type="match status" value="1"/>
</dbReference>
<dbReference type="AlphaFoldDB" id="A0A9X2NLD4"/>
<gene>
    <name evidence="2" type="ORF">M8542_37030</name>
</gene>
<feature type="domain" description="Amidohydrolase-related" evidence="1">
    <location>
        <begin position="57"/>
        <end position="303"/>
    </location>
</feature>
<proteinExistence type="predicted"/>
<accession>A0A9X2NLD4</accession>
<reference evidence="2" key="1">
    <citation type="submission" date="2022-06" db="EMBL/GenBank/DDBJ databases">
        <title>Amycolatopsis iheyaensis sp. nov., a new species of the genus Amycolatopsis isolated from soil in Iheya island, Japan.</title>
        <authorList>
            <person name="Ngamcharungchit C."/>
            <person name="Kanto H."/>
            <person name="Take A."/>
            <person name="Intra B."/>
            <person name="Matsumoto A."/>
            <person name="Panbangred W."/>
            <person name="Inahashi Y."/>
        </authorList>
    </citation>
    <scope>NUCLEOTIDE SEQUENCE</scope>
    <source>
        <strain evidence="2">OK19-0408</strain>
    </source>
</reference>
<organism evidence="2 3">
    <name type="scientific">Amycolatopsis iheyensis</name>
    <dbReference type="NCBI Taxonomy" id="2945988"/>
    <lineage>
        <taxon>Bacteria</taxon>
        <taxon>Bacillati</taxon>
        <taxon>Actinomycetota</taxon>
        <taxon>Actinomycetes</taxon>
        <taxon>Pseudonocardiales</taxon>
        <taxon>Pseudonocardiaceae</taxon>
        <taxon>Amycolatopsis</taxon>
    </lineage>
</organism>
<comment type="caution">
    <text evidence="2">The sequence shown here is derived from an EMBL/GenBank/DDBJ whole genome shotgun (WGS) entry which is preliminary data.</text>
</comment>
<evidence type="ECO:0000313" key="3">
    <source>
        <dbReference type="Proteomes" id="UP001144096"/>
    </source>
</evidence>
<dbReference type="InterPro" id="IPR006680">
    <property type="entry name" value="Amidohydro-rel"/>
</dbReference>
<evidence type="ECO:0000313" key="2">
    <source>
        <dbReference type="EMBL" id="MCR6488447.1"/>
    </source>
</evidence>
<sequence>MDIAEEWLLADSAWWGAGRRFGRCALRLRDGVPAAAGPVATGAVPAGARVRRLGGTVLPGLRDAHVHCGLVDLREVRAGGIAEVHDLGSAPEVLEAHRRADPASLPGMRVVGAFLTAPRGYPGDRSWAAPGSFREVRSPLDAEAAVGEQRQAGAQAIKVALNSDAGPVFPAAVLVAIVTAAHAAGLDVVAHVEGPATTRLAAESGVDRLAHTPWTEQIDDALVADLARGTVWVSTLDIHGYGADTRQLRTATGNLRRFLEHGGVVHYGTDLGNGPLPLGVNPREVTALLATGLSPDDVLTAMTGPGGPVPPCWVPGGLDLEPGRFAGSLVLARVVDTVTHRLPTGVPR</sequence>
<dbReference type="SUPFAM" id="SSF51556">
    <property type="entry name" value="Metallo-dependent hydrolases"/>
    <property type="match status" value="1"/>
</dbReference>
<dbReference type="Gene3D" id="3.20.20.140">
    <property type="entry name" value="Metal-dependent hydrolases"/>
    <property type="match status" value="1"/>
</dbReference>
<dbReference type="InterPro" id="IPR032466">
    <property type="entry name" value="Metal_Hydrolase"/>
</dbReference>
<dbReference type="InterPro" id="IPR011059">
    <property type="entry name" value="Metal-dep_hydrolase_composite"/>
</dbReference>
<dbReference type="Proteomes" id="UP001144096">
    <property type="component" value="Unassembled WGS sequence"/>
</dbReference>
<dbReference type="EMBL" id="JAMXQV010000025">
    <property type="protein sequence ID" value="MCR6488447.1"/>
    <property type="molecule type" value="Genomic_DNA"/>
</dbReference>
<evidence type="ECO:0000259" key="1">
    <source>
        <dbReference type="Pfam" id="PF01979"/>
    </source>
</evidence>
<dbReference type="GO" id="GO:0016810">
    <property type="term" value="F:hydrolase activity, acting on carbon-nitrogen (but not peptide) bonds"/>
    <property type="evidence" value="ECO:0007669"/>
    <property type="project" value="InterPro"/>
</dbReference>
<dbReference type="PANTHER" id="PTHR43135">
    <property type="entry name" value="ALPHA-D-RIBOSE 1-METHYLPHOSPHONATE 5-TRIPHOSPHATE DIPHOSPHATASE"/>
    <property type="match status" value="1"/>
</dbReference>
<dbReference type="RefSeq" id="WP_257925011.1">
    <property type="nucleotide sequence ID" value="NZ_JAMXQV010000025.1"/>
</dbReference>
<protein>
    <submittedName>
        <fullName evidence="2">Amidohydrolase family protein</fullName>
    </submittedName>
</protein>
<keyword evidence="3" id="KW-1185">Reference proteome</keyword>
<name>A0A9X2NLD4_9PSEU</name>
<dbReference type="InterPro" id="IPR051781">
    <property type="entry name" value="Metallo-dep_Hydrolase"/>
</dbReference>
<dbReference type="PANTHER" id="PTHR43135:SF3">
    <property type="entry name" value="ALPHA-D-RIBOSE 1-METHYLPHOSPHONATE 5-TRIPHOSPHATE DIPHOSPHATASE"/>
    <property type="match status" value="1"/>
</dbReference>
<dbReference type="Pfam" id="PF01979">
    <property type="entry name" value="Amidohydro_1"/>
    <property type="match status" value="1"/>
</dbReference>